<protein>
    <submittedName>
        <fullName evidence="2">DinB family protein</fullName>
    </submittedName>
</protein>
<gene>
    <name evidence="2" type="ORF">CLV99_4352</name>
</gene>
<dbReference type="Proteomes" id="UP000295292">
    <property type="component" value="Unassembled WGS sequence"/>
</dbReference>
<sequence length="184" mass="21591">MNASELINELIEYSERDLTSVQAFKQLDVSQLQYKRNLDSWSILECIEHLNRYADFYIPELSKQIDRSRYPKSAVFSPGILGNYFANSMLPREEAKKIKTFPSMNPLNSHVGIDVLDRFIDYQRQLLVLLEKSRDTDLTKVKTAISISKWIRLRLGDTLRVVVYHNLRHLVQCQHLLKHLEIQT</sequence>
<evidence type="ECO:0000313" key="2">
    <source>
        <dbReference type="EMBL" id="TDQ73914.1"/>
    </source>
</evidence>
<evidence type="ECO:0000259" key="1">
    <source>
        <dbReference type="Pfam" id="PF12867"/>
    </source>
</evidence>
<dbReference type="Gene3D" id="1.20.120.450">
    <property type="entry name" value="dinb family like domain"/>
    <property type="match status" value="1"/>
</dbReference>
<feature type="domain" description="DinB-like" evidence="1">
    <location>
        <begin position="21"/>
        <end position="172"/>
    </location>
</feature>
<evidence type="ECO:0000313" key="3">
    <source>
        <dbReference type="Proteomes" id="UP000295292"/>
    </source>
</evidence>
<dbReference type="AlphaFoldDB" id="A0A4R6W586"/>
<dbReference type="InterPro" id="IPR034660">
    <property type="entry name" value="DinB/YfiT-like"/>
</dbReference>
<dbReference type="RefSeq" id="WP_133586481.1">
    <property type="nucleotide sequence ID" value="NZ_SNYV01000018.1"/>
</dbReference>
<accession>A0A4R6W586</accession>
<dbReference type="InterPro" id="IPR024775">
    <property type="entry name" value="DinB-like"/>
</dbReference>
<dbReference type="OrthoDB" id="1524454at2"/>
<name>A0A4R6W586_9SPHI</name>
<comment type="caution">
    <text evidence="2">The sequence shown here is derived from an EMBL/GenBank/DDBJ whole genome shotgun (WGS) entry which is preliminary data.</text>
</comment>
<dbReference type="EMBL" id="SNYV01000018">
    <property type="protein sequence ID" value="TDQ73914.1"/>
    <property type="molecule type" value="Genomic_DNA"/>
</dbReference>
<reference evidence="2 3" key="1">
    <citation type="submission" date="2019-03" db="EMBL/GenBank/DDBJ databases">
        <title>Genomic Encyclopedia of Archaeal and Bacterial Type Strains, Phase II (KMG-II): from individual species to whole genera.</title>
        <authorList>
            <person name="Goeker M."/>
        </authorList>
    </citation>
    <scope>NUCLEOTIDE SEQUENCE [LARGE SCALE GENOMIC DNA]</scope>
    <source>
        <strain evidence="2 3">DSM 28353</strain>
    </source>
</reference>
<keyword evidence="3" id="KW-1185">Reference proteome</keyword>
<dbReference type="SUPFAM" id="SSF109854">
    <property type="entry name" value="DinB/YfiT-like putative metalloenzymes"/>
    <property type="match status" value="1"/>
</dbReference>
<organism evidence="2 3">
    <name type="scientific">Sphingobacterium yanglingense</name>
    <dbReference type="NCBI Taxonomy" id="1437280"/>
    <lineage>
        <taxon>Bacteria</taxon>
        <taxon>Pseudomonadati</taxon>
        <taxon>Bacteroidota</taxon>
        <taxon>Sphingobacteriia</taxon>
        <taxon>Sphingobacteriales</taxon>
        <taxon>Sphingobacteriaceae</taxon>
        <taxon>Sphingobacterium</taxon>
    </lineage>
</organism>
<proteinExistence type="predicted"/>
<dbReference type="Pfam" id="PF12867">
    <property type="entry name" value="DinB_2"/>
    <property type="match status" value="1"/>
</dbReference>